<dbReference type="PANTHER" id="PTHR12143">
    <property type="entry name" value="PEPTIDE N-GLYCANASE PNGASE -RELATED"/>
    <property type="match status" value="1"/>
</dbReference>
<evidence type="ECO:0000313" key="6">
    <source>
        <dbReference type="Proteomes" id="UP000277671"/>
    </source>
</evidence>
<keyword evidence="2" id="KW-1015">Disulfide bond</keyword>
<dbReference type="OrthoDB" id="9804511at2"/>
<dbReference type="InterPro" id="IPR012939">
    <property type="entry name" value="Glyco_hydro_92"/>
</dbReference>
<proteinExistence type="predicted"/>
<reference evidence="5 6" key="1">
    <citation type="submission" date="2018-10" db="EMBL/GenBank/DDBJ databases">
        <title>Sequencing the genomes of 1000 actinobacteria strains.</title>
        <authorList>
            <person name="Klenk H.-P."/>
        </authorList>
    </citation>
    <scope>NUCLEOTIDE SEQUENCE [LARGE SCALE GENOMIC DNA]</scope>
    <source>
        <strain evidence="5 6">DSM 45175</strain>
    </source>
</reference>
<dbReference type="GO" id="GO:0030246">
    <property type="term" value="F:carbohydrate binding"/>
    <property type="evidence" value="ECO:0007669"/>
    <property type="project" value="InterPro"/>
</dbReference>
<dbReference type="PANTHER" id="PTHR12143:SF39">
    <property type="entry name" value="SECRETED PROTEIN"/>
    <property type="match status" value="1"/>
</dbReference>
<dbReference type="SUPFAM" id="SSF48208">
    <property type="entry name" value="Six-hairpin glycosidases"/>
    <property type="match status" value="1"/>
</dbReference>
<dbReference type="GO" id="GO:0000224">
    <property type="term" value="F:peptide-N4-(N-acetyl-beta-glucosaminyl)asparagine amidase activity"/>
    <property type="evidence" value="ECO:0007669"/>
    <property type="project" value="TreeGrafter"/>
</dbReference>
<protein>
    <submittedName>
        <fullName evidence="5">Putative alpha-1,2-mannosidase</fullName>
    </submittedName>
</protein>
<sequence>MSKVRISTTASLVLALVAGVAGFAPASAAADAALVTDPASYVDPFIGSARDGNTWPGAVRPFGMISWSPTSTRGDQTSTGAANGYQYDTTRVRGFSLTHVNGAGCNPGAAGDVPIMPYVGAVDSSPSADTTDSKYASNFSHARESADPGRYTVTLDSGVKTDLAVTTRAGVGEFTFPADLPANLLFRTSNSLNGSEDAQIDIDAANRRVTGSVLTGAFCGRRANGGVNNRKTYYRLYFSATFDRPIVGTGTWTDGTLTPGGVHATGGEGYATGADRAGRGSGGYVTFAPGADTPVRMRVGISYVSLAGAELNRETELRPGSTVAKVAEQGYREWNEQLRTVRIGGGSPDQRTTFYTALYHAMLQPNVSNDVDGRYLGTDQAIHSLAKGQQAQYGTFSGWDQYRAHIQLLALLKPEIAGDFAQSLYQFAQQNNGVWDRWLHNNGATHVMTGDPAAPTLATFAAMGVRNFDTVGAYESLLRQATVQNPDAENDGGCPGQCTGQRPALDRYLDLRYAPQDACHCWGGAAETLENSLADFSLAMWAQRLGRPAEQQDLAVRANWWRNTFNSAATPTEGYQQARNADGSWAGGFSPSTDFGFAQGSSATYTWMVPQNVSGLADAMGGPTNAQTRLDAFFHDDAGNWSVKGGSALRYDPTNEPGLHAPWLYNALGQPWKTQATVREIVDTVYGTGPSGLPGNDDLGTMSAWYVFAAMGVFPQVTGRAELLLASPLFPTVRIERDNGVELVIKAPGTSDANQYVQSVRLDGESYGRSWLPESFIRNGGTVSVTLGAEPNLRWATGANQAPRDFVPVPGACDGVALPQPSPGTPGPDGIGYWPLDENTGTVAADQIARNDGTLVSGATWTPGRTGSGIQLSGGGQYVDTGRTILDTTGSYSVAAWVRLDNANGAFQTVVSQDGARNSAFFLQYSGSDRRFAMSFASLRAVAPIAPVAGQWYHLVGVRDAATGRLALYLDGVLGRQVDACAGEASTGPLVIGRGRFGGGPVDYLGGAVDQVHVYDRPLDATEVRALFASGR</sequence>
<dbReference type="Proteomes" id="UP000277671">
    <property type="component" value="Unassembled WGS sequence"/>
</dbReference>
<dbReference type="InterPro" id="IPR006558">
    <property type="entry name" value="LamG-like"/>
</dbReference>
<dbReference type="EMBL" id="RBKT01000001">
    <property type="protein sequence ID" value="RKR85868.1"/>
    <property type="molecule type" value="Genomic_DNA"/>
</dbReference>
<feature type="chain" id="PRO_5019851122" evidence="3">
    <location>
        <begin position="30"/>
        <end position="1032"/>
    </location>
</feature>
<evidence type="ECO:0000256" key="3">
    <source>
        <dbReference type="SAM" id="SignalP"/>
    </source>
</evidence>
<dbReference type="FunFam" id="3.30.2080.10:FF:000001">
    <property type="entry name" value="Alpha-1,2-mannosidase subfamily"/>
    <property type="match status" value="1"/>
</dbReference>
<dbReference type="GO" id="GO:0006516">
    <property type="term" value="P:glycoprotein catabolic process"/>
    <property type="evidence" value="ECO:0007669"/>
    <property type="project" value="TreeGrafter"/>
</dbReference>
<name>A0A495JBI3_9ACTN</name>
<keyword evidence="6" id="KW-1185">Reference proteome</keyword>
<dbReference type="InterPro" id="IPR008928">
    <property type="entry name" value="6-hairpin_glycosidase_sf"/>
</dbReference>
<dbReference type="Pfam" id="PF13385">
    <property type="entry name" value="Laminin_G_3"/>
    <property type="match status" value="1"/>
</dbReference>
<comment type="caution">
    <text evidence="5">The sequence shown here is derived from an EMBL/GenBank/DDBJ whole genome shotgun (WGS) entry which is preliminary data.</text>
</comment>
<dbReference type="Gene3D" id="2.60.120.200">
    <property type="match status" value="1"/>
</dbReference>
<dbReference type="GO" id="GO:0005829">
    <property type="term" value="C:cytosol"/>
    <property type="evidence" value="ECO:0007669"/>
    <property type="project" value="TreeGrafter"/>
</dbReference>
<evidence type="ECO:0000313" key="5">
    <source>
        <dbReference type="EMBL" id="RKR85868.1"/>
    </source>
</evidence>
<dbReference type="InterPro" id="IPR050883">
    <property type="entry name" value="PNGase"/>
</dbReference>
<feature type="signal peptide" evidence="3">
    <location>
        <begin position="1"/>
        <end position="29"/>
    </location>
</feature>
<dbReference type="Pfam" id="PF17678">
    <property type="entry name" value="Glyco_hydro_92N"/>
    <property type="match status" value="1"/>
</dbReference>
<dbReference type="NCBIfam" id="TIGR01180">
    <property type="entry name" value="aman2_put"/>
    <property type="match status" value="1"/>
</dbReference>
<dbReference type="AlphaFoldDB" id="A0A495JBI3"/>
<organism evidence="5 6">
    <name type="scientific">Micromonospora pisi</name>
    <dbReference type="NCBI Taxonomy" id="589240"/>
    <lineage>
        <taxon>Bacteria</taxon>
        <taxon>Bacillati</taxon>
        <taxon>Actinomycetota</taxon>
        <taxon>Actinomycetes</taxon>
        <taxon>Micromonosporales</taxon>
        <taxon>Micromonosporaceae</taxon>
        <taxon>Micromonospora</taxon>
    </lineage>
</organism>
<dbReference type="InterPro" id="IPR013320">
    <property type="entry name" value="ConA-like_dom_sf"/>
</dbReference>
<evidence type="ECO:0000256" key="1">
    <source>
        <dbReference type="ARBA" id="ARBA00022729"/>
    </source>
</evidence>
<feature type="domain" description="LamG-like jellyroll fold" evidence="4">
    <location>
        <begin position="890"/>
        <end position="1022"/>
    </location>
</feature>
<accession>A0A495JBI3</accession>
<dbReference type="RefSeq" id="WP_121153530.1">
    <property type="nucleotide sequence ID" value="NZ_RBKT01000001.1"/>
</dbReference>
<evidence type="ECO:0000256" key="2">
    <source>
        <dbReference type="ARBA" id="ARBA00023157"/>
    </source>
</evidence>
<dbReference type="GO" id="GO:0005975">
    <property type="term" value="P:carbohydrate metabolic process"/>
    <property type="evidence" value="ECO:0007669"/>
    <property type="project" value="InterPro"/>
</dbReference>
<keyword evidence="1 3" id="KW-0732">Signal</keyword>
<evidence type="ECO:0000259" key="4">
    <source>
        <dbReference type="SMART" id="SM00560"/>
    </source>
</evidence>
<dbReference type="SMART" id="SM00560">
    <property type="entry name" value="LamGL"/>
    <property type="match status" value="1"/>
</dbReference>
<dbReference type="SUPFAM" id="SSF49899">
    <property type="entry name" value="Concanavalin A-like lectins/glucanases"/>
    <property type="match status" value="1"/>
</dbReference>
<dbReference type="Pfam" id="PF07971">
    <property type="entry name" value="Glyco_hydro_92"/>
    <property type="match status" value="1"/>
</dbReference>
<dbReference type="Gene3D" id="2.70.98.10">
    <property type="match status" value="1"/>
</dbReference>
<dbReference type="Gene3D" id="1.20.1610.10">
    <property type="entry name" value="alpha-1,2-mannosidases domains"/>
    <property type="match status" value="1"/>
</dbReference>
<dbReference type="InterPro" id="IPR005887">
    <property type="entry name" value="GH92_a_mannosidase_put"/>
</dbReference>
<dbReference type="Gene3D" id="1.20.1050.60">
    <property type="entry name" value="alpha-1,2-mannosidase"/>
    <property type="match status" value="1"/>
</dbReference>
<dbReference type="Gene3D" id="3.30.2080.10">
    <property type="entry name" value="GH92 mannosidase domain"/>
    <property type="match status" value="1"/>
</dbReference>
<dbReference type="InterPro" id="IPR014718">
    <property type="entry name" value="GH-type_carb-bd"/>
</dbReference>
<dbReference type="InterPro" id="IPR041371">
    <property type="entry name" value="GH92_N"/>
</dbReference>
<gene>
    <name evidence="5" type="ORF">BDK92_0079</name>
</gene>